<organism evidence="1 2">
    <name type="scientific">Eubacterium cellulosolvens (strain ATCC 43171 / JCM 9499 / 6)</name>
    <name type="common">Cillobacterium cellulosolvens</name>
    <dbReference type="NCBI Taxonomy" id="633697"/>
    <lineage>
        <taxon>Bacteria</taxon>
        <taxon>Bacillati</taxon>
        <taxon>Bacillota</taxon>
        <taxon>Clostridia</taxon>
        <taxon>Eubacteriales</taxon>
        <taxon>Eubacteriaceae</taxon>
        <taxon>Eubacterium</taxon>
    </lineage>
</organism>
<reference evidence="1 2" key="2">
    <citation type="submission" date="2012-02" db="EMBL/GenBank/DDBJ databases">
        <title>Improved High-Quality Draft sequence of Eubacterium cellulosolvens 6.</title>
        <authorList>
            <consortium name="US DOE Joint Genome Institute"/>
            <person name="Lucas S."/>
            <person name="Han J."/>
            <person name="Lapidus A."/>
            <person name="Cheng J.-F."/>
            <person name="Goodwin L."/>
            <person name="Pitluck S."/>
            <person name="Peters L."/>
            <person name="Mikhailova N."/>
            <person name="Gu W."/>
            <person name="Detter J.C."/>
            <person name="Han C."/>
            <person name="Tapia R."/>
            <person name="Land M."/>
            <person name="Hauser L."/>
            <person name="Kyrpides N."/>
            <person name="Ivanova N."/>
            <person name="Pagani I."/>
            <person name="Johnson E."/>
            <person name="Mukhopadhyay B."/>
            <person name="Anderson I."/>
            <person name="Woyke T."/>
        </authorList>
    </citation>
    <scope>NUCLEOTIDE SEQUENCE [LARGE SCALE GENOMIC DNA]</scope>
    <source>
        <strain evidence="1 2">6</strain>
    </source>
</reference>
<dbReference type="HOGENOM" id="CLU_2301621_0_0_9"/>
<sequence length="100" mass="11061">MLDTFRDGMEIINSSQGNANERKASVEQAAQGLGLEDITKDSYSNLTAVTNAQAVYIRAKNKIREYGEQMKTEAGHIETLGNELQTLDENISAMVNKYFG</sequence>
<dbReference type="NCBIfam" id="TIGR04197">
    <property type="entry name" value="T7SS_SACOL2603"/>
    <property type="match status" value="1"/>
</dbReference>
<protein>
    <submittedName>
        <fullName evidence="1">Uncharacterized protein</fullName>
    </submittedName>
</protein>
<evidence type="ECO:0000313" key="2">
    <source>
        <dbReference type="Proteomes" id="UP000005753"/>
    </source>
</evidence>
<name>I5AQK3_EUBC6</name>
<keyword evidence="2" id="KW-1185">Reference proteome</keyword>
<dbReference type="eggNOG" id="ENOG5033C6A">
    <property type="taxonomic scope" value="Bacteria"/>
</dbReference>
<dbReference type="STRING" id="633697.EubceDRAFT1_0216"/>
<dbReference type="AlphaFoldDB" id="I5AQK3"/>
<accession>I5AQK3</accession>
<reference evidence="1 2" key="1">
    <citation type="submission" date="2010-08" db="EMBL/GenBank/DDBJ databases">
        <authorList>
            <consortium name="US DOE Joint Genome Institute (JGI-PGF)"/>
            <person name="Lucas S."/>
            <person name="Copeland A."/>
            <person name="Lapidus A."/>
            <person name="Cheng J.-F."/>
            <person name="Bruce D."/>
            <person name="Goodwin L."/>
            <person name="Pitluck S."/>
            <person name="Land M.L."/>
            <person name="Hauser L."/>
            <person name="Chang Y.-J."/>
            <person name="Anderson I.J."/>
            <person name="Johnson E."/>
            <person name="Mulhopadhyay B."/>
            <person name="Kyrpides N."/>
            <person name="Woyke T.J."/>
        </authorList>
    </citation>
    <scope>NUCLEOTIDE SEQUENCE [LARGE SCALE GENOMIC DNA]</scope>
    <source>
        <strain evidence="1 2">6</strain>
    </source>
</reference>
<dbReference type="EMBL" id="CM001487">
    <property type="protein sequence ID" value="EIM56076.1"/>
    <property type="molecule type" value="Genomic_DNA"/>
</dbReference>
<gene>
    <name evidence="1" type="ORF">EubceDRAFT1_0216</name>
</gene>
<evidence type="ECO:0000313" key="1">
    <source>
        <dbReference type="EMBL" id="EIM56076.1"/>
    </source>
</evidence>
<dbReference type="Proteomes" id="UP000005753">
    <property type="component" value="Chromosome"/>
</dbReference>
<proteinExistence type="predicted"/>
<dbReference type="InterPro" id="IPR021477">
    <property type="entry name" value="TVIIS_effector_SACOL2603_fam"/>
</dbReference>